<feature type="compositionally biased region" description="Polar residues" evidence="1">
    <location>
        <begin position="372"/>
        <end position="381"/>
    </location>
</feature>
<proteinExistence type="predicted"/>
<reference evidence="2" key="1">
    <citation type="journal article" date="2020" name="Stud. Mycol.">
        <title>101 Dothideomycetes genomes: a test case for predicting lifestyles and emergence of pathogens.</title>
        <authorList>
            <person name="Haridas S."/>
            <person name="Albert R."/>
            <person name="Binder M."/>
            <person name="Bloem J."/>
            <person name="Labutti K."/>
            <person name="Salamov A."/>
            <person name="Andreopoulos B."/>
            <person name="Baker S."/>
            <person name="Barry K."/>
            <person name="Bills G."/>
            <person name="Bluhm B."/>
            <person name="Cannon C."/>
            <person name="Castanera R."/>
            <person name="Culley D."/>
            <person name="Daum C."/>
            <person name="Ezra D."/>
            <person name="Gonzalez J."/>
            <person name="Henrissat B."/>
            <person name="Kuo A."/>
            <person name="Liang C."/>
            <person name="Lipzen A."/>
            <person name="Lutzoni F."/>
            <person name="Magnuson J."/>
            <person name="Mondo S."/>
            <person name="Nolan M."/>
            <person name="Ohm R."/>
            <person name="Pangilinan J."/>
            <person name="Park H.-J."/>
            <person name="Ramirez L."/>
            <person name="Alfaro M."/>
            <person name="Sun H."/>
            <person name="Tritt A."/>
            <person name="Yoshinaga Y."/>
            <person name="Zwiers L.-H."/>
            <person name="Turgeon B."/>
            <person name="Goodwin S."/>
            <person name="Spatafora J."/>
            <person name="Crous P."/>
            <person name="Grigoriev I."/>
        </authorList>
    </citation>
    <scope>NUCLEOTIDE SEQUENCE</scope>
    <source>
        <strain evidence="2">CBS 109.77</strain>
    </source>
</reference>
<gene>
    <name evidence="2" type="ORF">K505DRAFT_356422</name>
</gene>
<dbReference type="AlphaFoldDB" id="A0A6A6XV20"/>
<keyword evidence="3" id="KW-1185">Reference proteome</keyword>
<evidence type="ECO:0000256" key="1">
    <source>
        <dbReference type="SAM" id="MobiDB-lite"/>
    </source>
</evidence>
<feature type="region of interest" description="Disordered" evidence="1">
    <location>
        <begin position="26"/>
        <end position="47"/>
    </location>
</feature>
<feature type="compositionally biased region" description="Low complexity" evidence="1">
    <location>
        <begin position="382"/>
        <end position="403"/>
    </location>
</feature>
<dbReference type="EMBL" id="MU001761">
    <property type="protein sequence ID" value="KAF2799604.1"/>
    <property type="molecule type" value="Genomic_DNA"/>
</dbReference>
<feature type="compositionally biased region" description="Polar residues" evidence="1">
    <location>
        <begin position="347"/>
        <end position="362"/>
    </location>
</feature>
<dbReference type="Proteomes" id="UP000799757">
    <property type="component" value="Unassembled WGS sequence"/>
</dbReference>
<accession>A0A6A6XV20</accession>
<name>A0A6A6XV20_9PLEO</name>
<organism evidence="2 3">
    <name type="scientific">Melanomma pulvis-pyrius CBS 109.77</name>
    <dbReference type="NCBI Taxonomy" id="1314802"/>
    <lineage>
        <taxon>Eukaryota</taxon>
        <taxon>Fungi</taxon>
        <taxon>Dikarya</taxon>
        <taxon>Ascomycota</taxon>
        <taxon>Pezizomycotina</taxon>
        <taxon>Dothideomycetes</taxon>
        <taxon>Pleosporomycetidae</taxon>
        <taxon>Pleosporales</taxon>
        <taxon>Melanommataceae</taxon>
        <taxon>Melanomma</taxon>
    </lineage>
</organism>
<sequence length="403" mass="43465">MAKKSHVFRTMKTTPKKQIAIKKVANTKDKVSPTTIPSDSARHVPLPPELEPVMNTIALTSAAIESGTDAIFARKFDEHLSKVIRYGKVAGTSPDWPIPFVWNTEESRAATSKKHSASVSNSQHIFTTAVTDDPAAAVDDVQLAAPVTSVSSMANVALVLAPPLIEEVVPNEDTSWTGYRLRAEETHNAVEVVGPATRKPPVLDFSASSNWFTPAKFGISRSCQSPSSMSVCDNETDRTLTPTSLADSDFEMFLSSDNSPSSYVFERTDMSPTEQDGGIAVGQEYHVLPISLPKPVSSSQKMEIKAAASTRMRPAENNHPRKPTHKPASTERPQLGAKGCRAHRLMTSGSIDSGHGSLNQPFSEIPSFMRPTASSMARSCTASPKGRFSSRSSSVGSKAPWIQ</sequence>
<feature type="region of interest" description="Disordered" evidence="1">
    <location>
        <begin position="292"/>
        <end position="403"/>
    </location>
</feature>
<protein>
    <submittedName>
        <fullName evidence="2">Uncharacterized protein</fullName>
    </submittedName>
</protein>
<evidence type="ECO:0000313" key="3">
    <source>
        <dbReference type="Proteomes" id="UP000799757"/>
    </source>
</evidence>
<evidence type="ECO:0000313" key="2">
    <source>
        <dbReference type="EMBL" id="KAF2799604.1"/>
    </source>
</evidence>